<dbReference type="SMART" id="SM00066">
    <property type="entry name" value="GAL4"/>
    <property type="match status" value="1"/>
</dbReference>
<evidence type="ECO:0000313" key="9">
    <source>
        <dbReference type="EMBL" id="KAG4425628.1"/>
    </source>
</evidence>
<gene>
    <name evidence="9" type="ORF">IFR04_001325</name>
</gene>
<dbReference type="InterPro" id="IPR036864">
    <property type="entry name" value="Zn2-C6_fun-type_DNA-bd_sf"/>
</dbReference>
<keyword evidence="6" id="KW-0539">Nucleus</keyword>
<dbReference type="PROSITE" id="PS50048">
    <property type="entry name" value="ZN2_CY6_FUNGAL_2"/>
    <property type="match status" value="1"/>
</dbReference>
<sequence length="583" mass="64559">MVDADFILQPPQKHLPPSSLPKVRQRGSKACGPCRKRKIKCDGKEPCAGCSVYGYDCAYIDARSQRKSSLTRRSISRSSPTIVRATEPDLKNPTPSGSYMVSESVVYCPYGNPLLHQSLKTRFTTTDSAIAHPRNLGIALGMDNPPRLQSFGWNTGIRSEPKAAISRNICDIITLDQVNQYSAVYFNEIHQFFAIFDQDMFKKQCAESWFSPKLGLDFQALICSVVALGSYFSGTESSPAETEIVEHGRVLLESSTSHAPGLISLKHVAAWVLRAVYLRSTTRPHLSWLASCVAVHLAEAIGLHREVNDSQMRRDTPCEVTALEIDIRRRTLWVTMAQHHFFACEYGRTAVPLDTTGCQSLQSRDGDFTADLVVIMNSIPASVSPGSTVESVDPLLTASSISTRGPFLSLLRADACFCIFRRLRSANITISQVAISSLLDAVRVALDGVTFLSNMRQPWWNIVGTPFHSICVLLAIETPESFSMVPLAMEVLKKTATQFDSHLSREALRTAHSLVSAAREKRSRDMNRDLESFDNGLRALGELPPDQDETITAVSNDSLEWLTDTDLGFTDLLNLNNYYALEL</sequence>
<keyword evidence="5" id="KW-0804">Transcription</keyword>
<dbReference type="CDD" id="cd12148">
    <property type="entry name" value="fungal_TF_MHR"/>
    <property type="match status" value="1"/>
</dbReference>
<evidence type="ECO:0000313" key="10">
    <source>
        <dbReference type="Proteomes" id="UP000664132"/>
    </source>
</evidence>
<proteinExistence type="predicted"/>
<dbReference type="GO" id="GO:0006351">
    <property type="term" value="P:DNA-templated transcription"/>
    <property type="evidence" value="ECO:0007669"/>
    <property type="project" value="InterPro"/>
</dbReference>
<dbReference type="SUPFAM" id="SSF57701">
    <property type="entry name" value="Zn2/Cys6 DNA-binding domain"/>
    <property type="match status" value="1"/>
</dbReference>
<dbReference type="PROSITE" id="PS00463">
    <property type="entry name" value="ZN2_CY6_FUNGAL_1"/>
    <property type="match status" value="1"/>
</dbReference>
<reference evidence="9" key="1">
    <citation type="submission" date="2021-02" db="EMBL/GenBank/DDBJ databases">
        <title>Genome sequence Cadophora malorum strain M34.</title>
        <authorList>
            <person name="Stefanovic E."/>
            <person name="Vu D."/>
            <person name="Scully C."/>
            <person name="Dijksterhuis J."/>
            <person name="Roader J."/>
            <person name="Houbraken J."/>
        </authorList>
    </citation>
    <scope>NUCLEOTIDE SEQUENCE</scope>
    <source>
        <strain evidence="9">M34</strain>
    </source>
</reference>
<dbReference type="Proteomes" id="UP000664132">
    <property type="component" value="Unassembled WGS sequence"/>
</dbReference>
<keyword evidence="3" id="KW-0805">Transcription regulation</keyword>
<protein>
    <recommendedName>
        <fullName evidence="8">Zn(2)-C6 fungal-type domain-containing protein</fullName>
    </recommendedName>
</protein>
<dbReference type="GO" id="GO:0009410">
    <property type="term" value="P:response to xenobiotic stimulus"/>
    <property type="evidence" value="ECO:0007669"/>
    <property type="project" value="TreeGrafter"/>
</dbReference>
<keyword evidence="1" id="KW-0479">Metal-binding</keyword>
<dbReference type="GO" id="GO:0003677">
    <property type="term" value="F:DNA binding"/>
    <property type="evidence" value="ECO:0007669"/>
    <property type="project" value="UniProtKB-KW"/>
</dbReference>
<dbReference type="GO" id="GO:0008270">
    <property type="term" value="F:zinc ion binding"/>
    <property type="evidence" value="ECO:0007669"/>
    <property type="project" value="InterPro"/>
</dbReference>
<dbReference type="InterPro" id="IPR001138">
    <property type="entry name" value="Zn2Cys6_DnaBD"/>
</dbReference>
<keyword evidence="10" id="KW-1185">Reference proteome</keyword>
<evidence type="ECO:0000256" key="7">
    <source>
        <dbReference type="SAM" id="MobiDB-lite"/>
    </source>
</evidence>
<evidence type="ECO:0000259" key="8">
    <source>
        <dbReference type="PROSITE" id="PS50048"/>
    </source>
</evidence>
<dbReference type="OrthoDB" id="4064873at2759"/>
<evidence type="ECO:0000256" key="4">
    <source>
        <dbReference type="ARBA" id="ARBA00023125"/>
    </source>
</evidence>
<dbReference type="PANTHER" id="PTHR31779:SF4">
    <property type="entry name" value="2-NITROPROPANE DIOXYGENASE FAMILY, PUTATIVE (AFU_ORTHOLOGUE AFUA_2G17430)-RELATED"/>
    <property type="match status" value="1"/>
</dbReference>
<dbReference type="GO" id="GO:0000981">
    <property type="term" value="F:DNA-binding transcription factor activity, RNA polymerase II-specific"/>
    <property type="evidence" value="ECO:0007669"/>
    <property type="project" value="InterPro"/>
</dbReference>
<evidence type="ECO:0000256" key="1">
    <source>
        <dbReference type="ARBA" id="ARBA00022723"/>
    </source>
</evidence>
<dbReference type="Pfam" id="PF00172">
    <property type="entry name" value="Zn_clus"/>
    <property type="match status" value="1"/>
</dbReference>
<keyword evidence="4" id="KW-0238">DNA-binding</keyword>
<dbReference type="AlphaFoldDB" id="A0A8H7WJ47"/>
<dbReference type="Gene3D" id="4.10.240.10">
    <property type="entry name" value="Zn(2)-C6 fungal-type DNA-binding domain"/>
    <property type="match status" value="1"/>
</dbReference>
<evidence type="ECO:0000256" key="2">
    <source>
        <dbReference type="ARBA" id="ARBA00022833"/>
    </source>
</evidence>
<dbReference type="EMBL" id="JAFJYH010000009">
    <property type="protein sequence ID" value="KAG4425628.1"/>
    <property type="molecule type" value="Genomic_DNA"/>
</dbReference>
<evidence type="ECO:0000256" key="5">
    <source>
        <dbReference type="ARBA" id="ARBA00023163"/>
    </source>
</evidence>
<evidence type="ECO:0000256" key="3">
    <source>
        <dbReference type="ARBA" id="ARBA00023015"/>
    </source>
</evidence>
<organism evidence="9 10">
    <name type="scientific">Cadophora malorum</name>
    <dbReference type="NCBI Taxonomy" id="108018"/>
    <lineage>
        <taxon>Eukaryota</taxon>
        <taxon>Fungi</taxon>
        <taxon>Dikarya</taxon>
        <taxon>Ascomycota</taxon>
        <taxon>Pezizomycotina</taxon>
        <taxon>Leotiomycetes</taxon>
        <taxon>Helotiales</taxon>
        <taxon>Ploettnerulaceae</taxon>
        <taxon>Cadophora</taxon>
    </lineage>
</organism>
<accession>A0A8H7WJ47</accession>
<comment type="caution">
    <text evidence="9">The sequence shown here is derived from an EMBL/GenBank/DDBJ whole genome shotgun (WGS) entry which is preliminary data.</text>
</comment>
<dbReference type="PANTHER" id="PTHR31779">
    <property type="entry name" value="2-NITROPROPANE DIOXYGENASE FAMILY, PUTATIVE (AFU_ORTHOLOGUE AFUA_2G17430)-RELATED"/>
    <property type="match status" value="1"/>
</dbReference>
<dbReference type="InterPro" id="IPR052478">
    <property type="entry name" value="Metabolite_Synth_Reg"/>
</dbReference>
<dbReference type="Pfam" id="PF04082">
    <property type="entry name" value="Fungal_trans"/>
    <property type="match status" value="1"/>
</dbReference>
<name>A0A8H7WJ47_9HELO</name>
<evidence type="ECO:0000256" key="6">
    <source>
        <dbReference type="ARBA" id="ARBA00023242"/>
    </source>
</evidence>
<keyword evidence="2" id="KW-0862">Zinc</keyword>
<dbReference type="CDD" id="cd00067">
    <property type="entry name" value="GAL4"/>
    <property type="match status" value="1"/>
</dbReference>
<feature type="region of interest" description="Disordered" evidence="7">
    <location>
        <begin position="1"/>
        <end position="27"/>
    </location>
</feature>
<feature type="domain" description="Zn(2)-C6 fungal-type" evidence="8">
    <location>
        <begin position="30"/>
        <end position="59"/>
    </location>
</feature>
<dbReference type="InterPro" id="IPR007219">
    <property type="entry name" value="XnlR_reg_dom"/>
</dbReference>